<evidence type="ECO:0000256" key="1">
    <source>
        <dbReference type="SAM" id="MobiDB-lite"/>
    </source>
</evidence>
<sequence>MKEISWYYSKDAYLQTYSYKLQPVRGRNFWKVEYSDAMEPPPIAKMSGRPKVKRVRAKNEEIKRMDTWRVTRMSSKGRCSICGDIDHNIRSCTKIAEDRPTTENTNIHPQPQTQESHNVMSDYNVRQ</sequence>
<keyword evidence="3" id="KW-1185">Reference proteome</keyword>
<dbReference type="Proteomes" id="UP001327560">
    <property type="component" value="Chromosome 4"/>
</dbReference>
<accession>A0AAQ3K980</accession>
<feature type="compositionally biased region" description="Polar residues" evidence="1">
    <location>
        <begin position="102"/>
        <end position="127"/>
    </location>
</feature>
<dbReference type="AlphaFoldDB" id="A0AAQ3K980"/>
<gene>
    <name evidence="2" type="ORF">Cni_G12858</name>
</gene>
<protein>
    <submittedName>
        <fullName evidence="2">Uncharacterized protein</fullName>
    </submittedName>
</protein>
<name>A0AAQ3K980_9LILI</name>
<evidence type="ECO:0000313" key="3">
    <source>
        <dbReference type="Proteomes" id="UP001327560"/>
    </source>
</evidence>
<reference evidence="2 3" key="1">
    <citation type="submission" date="2023-10" db="EMBL/GenBank/DDBJ databases">
        <title>Chromosome-scale genome assembly provides insights into flower coloration mechanisms of Canna indica.</title>
        <authorList>
            <person name="Li C."/>
        </authorList>
    </citation>
    <scope>NUCLEOTIDE SEQUENCE [LARGE SCALE GENOMIC DNA]</scope>
    <source>
        <tissue evidence="2">Flower</tissue>
    </source>
</reference>
<proteinExistence type="predicted"/>
<feature type="region of interest" description="Disordered" evidence="1">
    <location>
        <begin position="97"/>
        <end position="127"/>
    </location>
</feature>
<evidence type="ECO:0000313" key="2">
    <source>
        <dbReference type="EMBL" id="WOL04137.1"/>
    </source>
</evidence>
<dbReference type="EMBL" id="CP136893">
    <property type="protein sequence ID" value="WOL04137.1"/>
    <property type="molecule type" value="Genomic_DNA"/>
</dbReference>
<organism evidence="2 3">
    <name type="scientific">Canna indica</name>
    <name type="common">Indian-shot</name>
    <dbReference type="NCBI Taxonomy" id="4628"/>
    <lineage>
        <taxon>Eukaryota</taxon>
        <taxon>Viridiplantae</taxon>
        <taxon>Streptophyta</taxon>
        <taxon>Embryophyta</taxon>
        <taxon>Tracheophyta</taxon>
        <taxon>Spermatophyta</taxon>
        <taxon>Magnoliopsida</taxon>
        <taxon>Liliopsida</taxon>
        <taxon>Zingiberales</taxon>
        <taxon>Cannaceae</taxon>
        <taxon>Canna</taxon>
    </lineage>
</organism>